<dbReference type="InterPro" id="IPR003702">
    <property type="entry name" value="ActCoA_hydro_N"/>
</dbReference>
<evidence type="ECO:0000313" key="5">
    <source>
        <dbReference type="EMBL" id="TSH91233.1"/>
    </source>
</evidence>
<dbReference type="OrthoDB" id="9801795at2"/>
<dbReference type="GO" id="GO:0006083">
    <property type="term" value="P:acetate metabolic process"/>
    <property type="evidence" value="ECO:0007669"/>
    <property type="project" value="InterPro"/>
</dbReference>
<dbReference type="InterPro" id="IPR038460">
    <property type="entry name" value="AcetylCoA_hyd_C_sf"/>
</dbReference>
<dbReference type="InterPro" id="IPR046433">
    <property type="entry name" value="ActCoA_hydro"/>
</dbReference>
<dbReference type="PANTHER" id="PTHR21432">
    <property type="entry name" value="ACETYL-COA HYDROLASE-RELATED"/>
    <property type="match status" value="1"/>
</dbReference>
<keyword evidence="2 5" id="KW-0808">Transferase</keyword>
<dbReference type="GO" id="GO:0016787">
    <property type="term" value="F:hydrolase activity"/>
    <property type="evidence" value="ECO:0007669"/>
    <property type="project" value="UniProtKB-KW"/>
</dbReference>
<dbReference type="AlphaFoldDB" id="A0A556AEE4"/>
<evidence type="ECO:0000259" key="4">
    <source>
        <dbReference type="Pfam" id="PF13336"/>
    </source>
</evidence>
<feature type="domain" description="Acetyl-CoA hydrolase/transferase N-terminal" evidence="3">
    <location>
        <begin position="5"/>
        <end position="162"/>
    </location>
</feature>
<dbReference type="RefSeq" id="WP_143949858.1">
    <property type="nucleotide sequence ID" value="NZ_BAABMB010000008.1"/>
</dbReference>
<dbReference type="PANTHER" id="PTHR21432:SF20">
    <property type="entry name" value="ACETYL-COA HYDROLASE"/>
    <property type="match status" value="1"/>
</dbReference>
<dbReference type="Proteomes" id="UP000318405">
    <property type="component" value="Unassembled WGS sequence"/>
</dbReference>
<keyword evidence="6" id="KW-1185">Reference proteome</keyword>
<dbReference type="SUPFAM" id="SSF100950">
    <property type="entry name" value="NagB/RpiA/CoA transferase-like"/>
    <property type="match status" value="2"/>
</dbReference>
<evidence type="ECO:0000256" key="1">
    <source>
        <dbReference type="ARBA" id="ARBA00009632"/>
    </source>
</evidence>
<dbReference type="Gene3D" id="3.40.1080.10">
    <property type="entry name" value="Glutaconate Coenzyme A-transferase"/>
    <property type="match status" value="1"/>
</dbReference>
<dbReference type="InterPro" id="IPR037171">
    <property type="entry name" value="NagB/RpiA_transferase-like"/>
</dbReference>
<comment type="caution">
    <text evidence="5">The sequence shown here is derived from an EMBL/GenBank/DDBJ whole genome shotgun (WGS) entry which is preliminary data.</text>
</comment>
<dbReference type="Pfam" id="PF13336">
    <property type="entry name" value="AcetylCoA_hyd_C"/>
    <property type="match status" value="1"/>
</dbReference>
<dbReference type="GO" id="GO:0008775">
    <property type="term" value="F:acetate CoA-transferase activity"/>
    <property type="evidence" value="ECO:0007669"/>
    <property type="project" value="InterPro"/>
</dbReference>
<protein>
    <submittedName>
        <fullName evidence="5">Acetyl-CoA hydrolase/transferase family protein</fullName>
    </submittedName>
</protein>
<evidence type="ECO:0000259" key="3">
    <source>
        <dbReference type="Pfam" id="PF02550"/>
    </source>
</evidence>
<gene>
    <name evidence="5" type="ORF">FOZ76_18995</name>
</gene>
<sequence>MAQAATIELAQYIRPGDTVTFGQADAHPRTLLRALAAQRHQIGRTRLFLGIGQGLETILQPEYADAFDYLAYCGSGSNRALAQAGVLDIVTDNYSALPGLLSRGALRVDVVLLQVSPPDEQGRYSLGMAREYLVPALEGARAILAEVCPCVPWTHGGPYLRESDIDLLIQTQDDDPGTDAREPGPIEQAIGRNVASIVPDGATLQTGIGAIPDAVLAALAGHRDLGLHSGSLGEGIIGLAESGALTNARKGVDTGLTIGGVLIGGPRLRRFAHRNPRLALRSTAYTHDARVLAGLNRFTAINSAVEVDLTGQVNSEAAGGAYVGAVGGVVDFLRGAHASKNGVPIIALPSMARGQSRVVASLSGPVTVPRSCSCVIVTEHGIADLRGLTLSQRIDRMLGVAHPEQRDALEREIAAQRPLGWKIR</sequence>
<evidence type="ECO:0000256" key="2">
    <source>
        <dbReference type="ARBA" id="ARBA00022679"/>
    </source>
</evidence>
<proteinExistence type="inferred from homology"/>
<evidence type="ECO:0000313" key="6">
    <source>
        <dbReference type="Proteomes" id="UP000318405"/>
    </source>
</evidence>
<dbReference type="InterPro" id="IPR026888">
    <property type="entry name" value="AcetylCoA_hyd_C"/>
</dbReference>
<dbReference type="Gene3D" id="3.30.750.70">
    <property type="entry name" value="4-hydroxybutyrate coenzyme like domains"/>
    <property type="match status" value="1"/>
</dbReference>
<feature type="domain" description="Acetyl-CoA hydrolase/transferase C-terminal" evidence="4">
    <location>
        <begin position="264"/>
        <end position="412"/>
    </location>
</feature>
<accession>A0A556AEE4</accession>
<dbReference type="Gene3D" id="3.40.1080.20">
    <property type="entry name" value="Acetyl-CoA hydrolase/transferase C-terminal domain"/>
    <property type="match status" value="1"/>
</dbReference>
<comment type="similarity">
    <text evidence="1">Belongs to the acetyl-CoA hydrolase/transferase family.</text>
</comment>
<organism evidence="5 6">
    <name type="scientific">Verticiella sediminum</name>
    <dbReference type="NCBI Taxonomy" id="1247510"/>
    <lineage>
        <taxon>Bacteria</taxon>
        <taxon>Pseudomonadati</taxon>
        <taxon>Pseudomonadota</taxon>
        <taxon>Betaproteobacteria</taxon>
        <taxon>Burkholderiales</taxon>
        <taxon>Alcaligenaceae</taxon>
        <taxon>Verticiella</taxon>
    </lineage>
</organism>
<name>A0A556AEE4_9BURK</name>
<keyword evidence="5" id="KW-0378">Hydrolase</keyword>
<dbReference type="EMBL" id="VLTJ01000037">
    <property type="protein sequence ID" value="TSH91233.1"/>
    <property type="molecule type" value="Genomic_DNA"/>
</dbReference>
<dbReference type="Pfam" id="PF02550">
    <property type="entry name" value="AcetylCoA_hydro"/>
    <property type="match status" value="1"/>
</dbReference>
<reference evidence="5 6" key="1">
    <citation type="submission" date="2019-07" db="EMBL/GenBank/DDBJ databases">
        <title>Qingshengfaniella alkalisoli gen. nov., sp. nov., isolated from saline soil.</title>
        <authorList>
            <person name="Xu L."/>
            <person name="Huang X.-X."/>
            <person name="Sun J.-Q."/>
        </authorList>
    </citation>
    <scope>NUCLEOTIDE SEQUENCE [LARGE SCALE GENOMIC DNA]</scope>
    <source>
        <strain evidence="5 6">DSM 27279</strain>
    </source>
</reference>